<dbReference type="PANTHER" id="PTHR28022:SF1">
    <property type="entry name" value="GPI MANNOSYLTRANSFERASE 2 SUBUNIT PGA1"/>
    <property type="match status" value="1"/>
</dbReference>
<dbReference type="GO" id="GO:0005789">
    <property type="term" value="C:endoplasmic reticulum membrane"/>
    <property type="evidence" value="ECO:0007669"/>
    <property type="project" value="TreeGrafter"/>
</dbReference>
<evidence type="ECO:0000256" key="3">
    <source>
        <dbReference type="SAM" id="SignalP"/>
    </source>
</evidence>
<reference evidence="4" key="2">
    <citation type="submission" date="2023-06" db="EMBL/GenBank/DDBJ databases">
        <authorList>
            <consortium name="Lawrence Berkeley National Laboratory"/>
            <person name="Haridas S."/>
            <person name="Hensen N."/>
            <person name="Bonometti L."/>
            <person name="Westerberg I."/>
            <person name="Brannstrom I.O."/>
            <person name="Guillou S."/>
            <person name="Cros-Aarteil S."/>
            <person name="Calhoun S."/>
            <person name="Kuo A."/>
            <person name="Mondo S."/>
            <person name="Pangilinan J."/>
            <person name="Riley R."/>
            <person name="Labutti K."/>
            <person name="Andreopoulos B."/>
            <person name="Lipzen A."/>
            <person name="Chen C."/>
            <person name="Yanf M."/>
            <person name="Daum C."/>
            <person name="Ng V."/>
            <person name="Clum A."/>
            <person name="Steindorff A."/>
            <person name="Ohm R."/>
            <person name="Martin F."/>
            <person name="Silar P."/>
            <person name="Natvig D."/>
            <person name="Lalanne C."/>
            <person name="Gautier V."/>
            <person name="Ament-Velasquez S.L."/>
            <person name="Kruys A."/>
            <person name="Hutchinson M.I."/>
            <person name="Powell A.J."/>
            <person name="Barry K."/>
            <person name="Miller A.N."/>
            <person name="Grigoriev I.V."/>
            <person name="Debuchy R."/>
            <person name="Gladieux P."/>
            <person name="Thoren M.H."/>
            <person name="Johannesson H."/>
        </authorList>
    </citation>
    <scope>NUCLEOTIDE SEQUENCE</scope>
    <source>
        <strain evidence="4">CBS 958.72</strain>
    </source>
</reference>
<dbReference type="PANTHER" id="PTHR28022">
    <property type="entry name" value="GPI MANNOSYLTRANSFERASE 2 SUBUNIT PGA1"/>
    <property type="match status" value="1"/>
</dbReference>
<evidence type="ECO:0000313" key="5">
    <source>
        <dbReference type="Proteomes" id="UP001287356"/>
    </source>
</evidence>
<evidence type="ECO:0000313" key="4">
    <source>
        <dbReference type="EMBL" id="KAK3371340.1"/>
    </source>
</evidence>
<sequence>MLPLSRSSLAVCLQAVLAVANTEKAIFLGPASIAVPLEHPTLDGLGLDVLSPAAASSPSIRTHLEAQFPTASHPHGAATWLLLDGLEEGRRYEVRVCWAATQPTAFRVITHEVEDVWATPELITSLWAYSTSRLQAQAASDDDNNTKNHATPPPSPIITPQSSGNNQPQAQKQREASVLLLQILAAADYVSANATVMRDVARVDADVILDPFVLLNAVPRSLLPTAGYIVAVAAAAFYVARYVVARLRAFVAAAAADGGDDGAGRTQKQLHQKTKKKKKTQ</sequence>
<keyword evidence="2" id="KW-0812">Transmembrane</keyword>
<evidence type="ECO:0000256" key="2">
    <source>
        <dbReference type="SAM" id="Phobius"/>
    </source>
</evidence>
<gene>
    <name evidence="4" type="ORF">B0T24DRAFT_316406</name>
</gene>
<name>A0AAE0N5T4_9PEZI</name>
<proteinExistence type="predicted"/>
<keyword evidence="3" id="KW-0732">Signal</keyword>
<dbReference type="Proteomes" id="UP001287356">
    <property type="component" value="Unassembled WGS sequence"/>
</dbReference>
<reference evidence="4" key="1">
    <citation type="journal article" date="2023" name="Mol. Phylogenet. Evol.">
        <title>Genome-scale phylogeny and comparative genomics of the fungal order Sordariales.</title>
        <authorList>
            <person name="Hensen N."/>
            <person name="Bonometti L."/>
            <person name="Westerberg I."/>
            <person name="Brannstrom I.O."/>
            <person name="Guillou S."/>
            <person name="Cros-Aarteil S."/>
            <person name="Calhoun S."/>
            <person name="Haridas S."/>
            <person name="Kuo A."/>
            <person name="Mondo S."/>
            <person name="Pangilinan J."/>
            <person name="Riley R."/>
            <person name="LaButti K."/>
            <person name="Andreopoulos B."/>
            <person name="Lipzen A."/>
            <person name="Chen C."/>
            <person name="Yan M."/>
            <person name="Daum C."/>
            <person name="Ng V."/>
            <person name="Clum A."/>
            <person name="Steindorff A."/>
            <person name="Ohm R.A."/>
            <person name="Martin F."/>
            <person name="Silar P."/>
            <person name="Natvig D.O."/>
            <person name="Lalanne C."/>
            <person name="Gautier V."/>
            <person name="Ament-Velasquez S.L."/>
            <person name="Kruys A."/>
            <person name="Hutchinson M.I."/>
            <person name="Powell A.J."/>
            <person name="Barry K."/>
            <person name="Miller A.N."/>
            <person name="Grigoriev I.V."/>
            <person name="Debuchy R."/>
            <person name="Gladieux P."/>
            <person name="Hiltunen Thoren M."/>
            <person name="Johannesson H."/>
        </authorList>
    </citation>
    <scope>NUCLEOTIDE SEQUENCE</scope>
    <source>
        <strain evidence="4">CBS 958.72</strain>
    </source>
</reference>
<feature type="region of interest" description="Disordered" evidence="1">
    <location>
        <begin position="137"/>
        <end position="171"/>
    </location>
</feature>
<keyword evidence="2" id="KW-1133">Transmembrane helix</keyword>
<protein>
    <submittedName>
        <fullName evidence="4">Uncharacterized protein</fullName>
    </submittedName>
</protein>
<feature type="region of interest" description="Disordered" evidence="1">
    <location>
        <begin position="257"/>
        <end position="281"/>
    </location>
</feature>
<organism evidence="4 5">
    <name type="scientific">Lasiosphaeria ovina</name>
    <dbReference type="NCBI Taxonomy" id="92902"/>
    <lineage>
        <taxon>Eukaryota</taxon>
        <taxon>Fungi</taxon>
        <taxon>Dikarya</taxon>
        <taxon>Ascomycota</taxon>
        <taxon>Pezizomycotina</taxon>
        <taxon>Sordariomycetes</taxon>
        <taxon>Sordariomycetidae</taxon>
        <taxon>Sordariales</taxon>
        <taxon>Lasiosphaeriaceae</taxon>
        <taxon>Lasiosphaeria</taxon>
    </lineage>
</organism>
<dbReference type="GO" id="GO:0006506">
    <property type="term" value="P:GPI anchor biosynthetic process"/>
    <property type="evidence" value="ECO:0007669"/>
    <property type="project" value="TreeGrafter"/>
</dbReference>
<feature type="compositionally biased region" description="Basic residues" evidence="1">
    <location>
        <begin position="268"/>
        <end position="281"/>
    </location>
</feature>
<dbReference type="InterPro" id="IPR019433">
    <property type="entry name" value="GPI_ManTrfase_II_coact_Pga1"/>
</dbReference>
<dbReference type="EMBL" id="JAULSN010000005">
    <property type="protein sequence ID" value="KAK3371340.1"/>
    <property type="molecule type" value="Genomic_DNA"/>
</dbReference>
<dbReference type="GO" id="GO:0031501">
    <property type="term" value="C:mannosyltransferase complex"/>
    <property type="evidence" value="ECO:0007669"/>
    <property type="project" value="TreeGrafter"/>
</dbReference>
<evidence type="ECO:0000256" key="1">
    <source>
        <dbReference type="SAM" id="MobiDB-lite"/>
    </source>
</evidence>
<feature type="transmembrane region" description="Helical" evidence="2">
    <location>
        <begin position="222"/>
        <end position="240"/>
    </location>
</feature>
<feature type="signal peptide" evidence="3">
    <location>
        <begin position="1"/>
        <end position="18"/>
    </location>
</feature>
<keyword evidence="2" id="KW-0472">Membrane</keyword>
<dbReference type="AlphaFoldDB" id="A0AAE0N5T4"/>
<feature type="chain" id="PRO_5042192503" evidence="3">
    <location>
        <begin position="19"/>
        <end position="281"/>
    </location>
</feature>
<keyword evidence="5" id="KW-1185">Reference proteome</keyword>
<comment type="caution">
    <text evidence="4">The sequence shown here is derived from an EMBL/GenBank/DDBJ whole genome shotgun (WGS) entry which is preliminary data.</text>
</comment>
<dbReference type="GO" id="GO:0000030">
    <property type="term" value="F:mannosyltransferase activity"/>
    <property type="evidence" value="ECO:0007669"/>
    <property type="project" value="TreeGrafter"/>
</dbReference>
<accession>A0AAE0N5T4</accession>